<proteinExistence type="predicted"/>
<evidence type="ECO:0000256" key="1">
    <source>
        <dbReference type="SAM" id="MobiDB-lite"/>
    </source>
</evidence>
<evidence type="ECO:0000259" key="3">
    <source>
        <dbReference type="Pfam" id="PF11972"/>
    </source>
</evidence>
<evidence type="ECO:0000313" key="4">
    <source>
        <dbReference type="EMBL" id="MCI4684950.1"/>
    </source>
</evidence>
<gene>
    <name evidence="4" type="ORF">K2U94_19620</name>
</gene>
<dbReference type="EMBL" id="JAIVFP010000002">
    <property type="protein sequence ID" value="MCI4684950.1"/>
    <property type="molecule type" value="Genomic_DNA"/>
</dbReference>
<feature type="region of interest" description="Disordered" evidence="1">
    <location>
        <begin position="121"/>
        <end position="153"/>
    </location>
</feature>
<dbReference type="RefSeq" id="WP_243068981.1">
    <property type="nucleotide sequence ID" value="NZ_JAIVFK010000067.1"/>
</dbReference>
<reference evidence="4" key="1">
    <citation type="journal article" date="2022" name="ISME J.">
        <title>Identification of active gaseous-alkane degraders at natural gas seeps.</title>
        <authorList>
            <person name="Farhan Ul Haque M."/>
            <person name="Hernandez M."/>
            <person name="Crombie A.T."/>
            <person name="Murrell J.C."/>
        </authorList>
    </citation>
    <scope>NUCLEOTIDE SEQUENCE</scope>
    <source>
        <strain evidence="4">PC2</strain>
    </source>
</reference>
<dbReference type="InterPro" id="IPR048017">
    <property type="entry name" value="Y4cF-like"/>
</dbReference>
<dbReference type="NCBIfam" id="NF040876">
    <property type="entry name" value="RHE_PE00001_fam"/>
    <property type="match status" value="1"/>
</dbReference>
<name>A0ABS9ZBV0_9HYPH</name>
<accession>A0ABS9ZBV0</accession>
<evidence type="ECO:0000259" key="2">
    <source>
        <dbReference type="Pfam" id="PF07756"/>
    </source>
</evidence>
<dbReference type="Pfam" id="PF11972">
    <property type="entry name" value="HTH_13"/>
    <property type="match status" value="1"/>
</dbReference>
<feature type="compositionally biased region" description="Acidic residues" evidence="1">
    <location>
        <begin position="131"/>
        <end position="153"/>
    </location>
</feature>
<dbReference type="InterPro" id="IPR011670">
    <property type="entry name" value="DUF1612"/>
</dbReference>
<dbReference type="InterPro" id="IPR021068">
    <property type="entry name" value="HTH_DNA-bd"/>
</dbReference>
<feature type="domain" description="DUF1612" evidence="2">
    <location>
        <begin position="186"/>
        <end position="307"/>
    </location>
</feature>
<feature type="domain" description="HTH DNA binding" evidence="3">
    <location>
        <begin position="320"/>
        <end position="373"/>
    </location>
</feature>
<organism evidence="4 5">
    <name type="scientific">Candidatus Rhodoblastus alkanivorans</name>
    <dbReference type="NCBI Taxonomy" id="2954117"/>
    <lineage>
        <taxon>Bacteria</taxon>
        <taxon>Pseudomonadati</taxon>
        <taxon>Pseudomonadota</taxon>
        <taxon>Alphaproteobacteria</taxon>
        <taxon>Hyphomicrobiales</taxon>
        <taxon>Rhodoblastaceae</taxon>
        <taxon>Rhodoblastus</taxon>
    </lineage>
</organism>
<dbReference type="Pfam" id="PF07756">
    <property type="entry name" value="DUF1612"/>
    <property type="match status" value="1"/>
</dbReference>
<protein>
    <submittedName>
        <fullName evidence="4">DUF1612 and helix-turn-helix domain-containing protein</fullName>
    </submittedName>
</protein>
<dbReference type="Proteomes" id="UP001139104">
    <property type="component" value="Unassembled WGS sequence"/>
</dbReference>
<comment type="caution">
    <text evidence="4">The sequence shown here is derived from an EMBL/GenBank/DDBJ whole genome shotgun (WGS) entry which is preliminary data.</text>
</comment>
<sequence length="373" mass="40748">MKADAKIVERLDWAKINAPLALAEDALARLDERLRASPIREGWVSRTHFSDACASLWIEGGLAHLEDLVLHDAQMDARAPTAEIIRAGRVLGARRRILSMAPGWALSAEGLAALRGGAFLPEGEGRAETPSESDEADGEGPWLDDGDPDSDDPLAAELAALDAALAGAARALERKPALDPEERDPLVYDLDWDEDERMEQWREAVDQTSSLPPTLAAAMLAALWDDIEPLQHAPWLGRLLAAALLRQRGKTRSHLLCVNSGARAVPRLRLKQGDSTSKILYWLASILAAAEQGLKDHDRWLLARASRAGKLKNRRGSSHLPQALDLALAKPIVTAELLAQELKVSARAGQNLIVELGLRELTGRRRYRAWGIL</sequence>
<keyword evidence="5" id="KW-1185">Reference proteome</keyword>
<evidence type="ECO:0000313" key="5">
    <source>
        <dbReference type="Proteomes" id="UP001139104"/>
    </source>
</evidence>